<evidence type="ECO:0000313" key="2">
    <source>
        <dbReference type="EMBL" id="MFD2024022.1"/>
    </source>
</evidence>
<feature type="compositionally biased region" description="Low complexity" evidence="1">
    <location>
        <begin position="1"/>
        <end position="19"/>
    </location>
</feature>
<sequence>MNPTTTTATRTTSRTSSGTAGQGYGWEKAVIAHWCGVNVLDVNAKNTARIFVPDVVTVTEIMLTVGSTQDAWALAVLLDLPAAPSDPAVAWRTWAGWVSDLSAQQPVLVSVTAPTDQEAQ</sequence>
<proteinExistence type="predicted"/>
<evidence type="ECO:0000256" key="1">
    <source>
        <dbReference type="SAM" id="MobiDB-lite"/>
    </source>
</evidence>
<name>A0ABW4V1D4_9MICO</name>
<evidence type="ECO:0000313" key="3">
    <source>
        <dbReference type="Proteomes" id="UP001597338"/>
    </source>
</evidence>
<comment type="caution">
    <text evidence="2">The sequence shown here is derived from an EMBL/GenBank/DDBJ whole genome shotgun (WGS) entry which is preliminary data.</text>
</comment>
<reference evidence="3" key="1">
    <citation type="journal article" date="2019" name="Int. J. Syst. Evol. Microbiol.">
        <title>The Global Catalogue of Microorganisms (GCM) 10K type strain sequencing project: providing services to taxonomists for standard genome sequencing and annotation.</title>
        <authorList>
            <consortium name="The Broad Institute Genomics Platform"/>
            <consortium name="The Broad Institute Genome Sequencing Center for Infectious Disease"/>
            <person name="Wu L."/>
            <person name="Ma J."/>
        </authorList>
    </citation>
    <scope>NUCLEOTIDE SEQUENCE [LARGE SCALE GENOMIC DNA]</scope>
    <source>
        <strain evidence="3">CCM 7043</strain>
    </source>
</reference>
<gene>
    <name evidence="2" type="ORF">ACFSL2_00705</name>
</gene>
<protein>
    <submittedName>
        <fullName evidence="2">Uncharacterized protein</fullName>
    </submittedName>
</protein>
<organism evidence="2 3">
    <name type="scientific">Promicromonospora aerolata</name>
    <dbReference type="NCBI Taxonomy" id="195749"/>
    <lineage>
        <taxon>Bacteria</taxon>
        <taxon>Bacillati</taxon>
        <taxon>Actinomycetota</taxon>
        <taxon>Actinomycetes</taxon>
        <taxon>Micrococcales</taxon>
        <taxon>Promicromonosporaceae</taxon>
        <taxon>Promicromonospora</taxon>
    </lineage>
</organism>
<feature type="region of interest" description="Disordered" evidence="1">
    <location>
        <begin position="1"/>
        <end position="21"/>
    </location>
</feature>
<dbReference type="EMBL" id="JBHUHF010000001">
    <property type="protein sequence ID" value="MFD2024022.1"/>
    <property type="molecule type" value="Genomic_DNA"/>
</dbReference>
<dbReference type="Proteomes" id="UP001597338">
    <property type="component" value="Unassembled WGS sequence"/>
</dbReference>
<keyword evidence="3" id="KW-1185">Reference proteome</keyword>
<accession>A0ABW4V1D4</accession>
<dbReference type="RefSeq" id="WP_377179134.1">
    <property type="nucleotide sequence ID" value="NZ_JBHUHF010000001.1"/>
</dbReference>